<feature type="domain" description="Xylose isomerase-like TIM barrel" evidence="1">
    <location>
        <begin position="26"/>
        <end position="261"/>
    </location>
</feature>
<reference evidence="2" key="1">
    <citation type="submission" date="2021-06" db="EMBL/GenBank/DDBJ databases">
        <authorList>
            <person name="Criscuolo A."/>
        </authorList>
    </citation>
    <scope>NUCLEOTIDE SEQUENCE</scope>
    <source>
        <strain evidence="2">CIP111600</strain>
    </source>
</reference>
<proteinExistence type="predicted"/>
<name>A0A916NL12_9BACL</name>
<dbReference type="EMBL" id="CAJVAS010000040">
    <property type="protein sequence ID" value="CAG7648010.1"/>
    <property type="molecule type" value="Genomic_DNA"/>
</dbReference>
<dbReference type="InterPro" id="IPR013022">
    <property type="entry name" value="Xyl_isomerase-like_TIM-brl"/>
</dbReference>
<dbReference type="Pfam" id="PF01261">
    <property type="entry name" value="AP_endonuc_2"/>
    <property type="match status" value="1"/>
</dbReference>
<evidence type="ECO:0000313" key="3">
    <source>
        <dbReference type="Proteomes" id="UP000693672"/>
    </source>
</evidence>
<keyword evidence="3" id="KW-1185">Reference proteome</keyword>
<dbReference type="PANTHER" id="PTHR12110">
    <property type="entry name" value="HYDROXYPYRUVATE ISOMERASE"/>
    <property type="match status" value="1"/>
</dbReference>
<sequence>MRLATSTNFFAYRLNGEYTPYKEAMQRCKAAGFNVLDVNFCAAFRGGTDLVRDDWQELIEDLRNEAEKEGVVFTQSHPVFTRRSDELPAERLEVYNEMMRRSIIASSILGVKWAVLHPAPGKEGADYDADAIIKENLELHAPALELAKKYNVGIAFENMIETTKRRFASRASDLCALIDACNDPGVGACWDFGHANYIFTDQRDELRLLGKRLKATHVDDNYGKSDEHMFPFHGSINWHELLPVLAEIGYAGDFTYETHKEFDRLPEHLKDIMAKTGYEIGQYCISLIK</sequence>
<dbReference type="InterPro" id="IPR050312">
    <property type="entry name" value="IolE/XylAMocC-like"/>
</dbReference>
<accession>A0A916NL12</accession>
<evidence type="ECO:0000259" key="1">
    <source>
        <dbReference type="Pfam" id="PF01261"/>
    </source>
</evidence>
<evidence type="ECO:0000313" key="2">
    <source>
        <dbReference type="EMBL" id="CAG7648010.1"/>
    </source>
</evidence>
<dbReference type="AlphaFoldDB" id="A0A916NL12"/>
<dbReference type="RefSeq" id="WP_218095220.1">
    <property type="nucleotide sequence ID" value="NZ_CAJVAS010000040.1"/>
</dbReference>
<gene>
    <name evidence="2" type="ORF">PAESOLCIP111_05506</name>
</gene>
<dbReference type="Proteomes" id="UP000693672">
    <property type="component" value="Unassembled WGS sequence"/>
</dbReference>
<protein>
    <recommendedName>
        <fullName evidence="1">Xylose isomerase-like TIM barrel domain-containing protein</fullName>
    </recommendedName>
</protein>
<comment type="caution">
    <text evidence="2">The sequence shown here is derived from an EMBL/GenBank/DDBJ whole genome shotgun (WGS) entry which is preliminary data.</text>
</comment>
<organism evidence="2 3">
    <name type="scientific">Paenibacillus solanacearum</name>
    <dbReference type="NCBI Taxonomy" id="2048548"/>
    <lineage>
        <taxon>Bacteria</taxon>
        <taxon>Bacillati</taxon>
        <taxon>Bacillota</taxon>
        <taxon>Bacilli</taxon>
        <taxon>Bacillales</taxon>
        <taxon>Paenibacillaceae</taxon>
        <taxon>Paenibacillus</taxon>
    </lineage>
</organism>